<evidence type="ECO:0000256" key="1">
    <source>
        <dbReference type="ARBA" id="ARBA00022723"/>
    </source>
</evidence>
<dbReference type="SMART" id="SM00132">
    <property type="entry name" value="LIM"/>
    <property type="match status" value="3"/>
</dbReference>
<evidence type="ECO:0000256" key="5">
    <source>
        <dbReference type="PROSITE-ProRule" id="PRU00125"/>
    </source>
</evidence>
<reference evidence="8 9" key="1">
    <citation type="submission" date="2024-02" db="EMBL/GenBank/DDBJ databases">
        <title>A draft genome for the cacao thread blight pathogen Marasmius crinis-equi.</title>
        <authorList>
            <person name="Cohen S.P."/>
            <person name="Baruah I.K."/>
            <person name="Amoako-Attah I."/>
            <person name="Bukari Y."/>
            <person name="Meinhardt L.W."/>
            <person name="Bailey B.A."/>
        </authorList>
    </citation>
    <scope>NUCLEOTIDE SEQUENCE [LARGE SCALE GENOMIC DNA]</scope>
    <source>
        <strain evidence="8 9">GH-76</strain>
    </source>
</reference>
<feature type="compositionally biased region" description="Polar residues" evidence="6">
    <location>
        <begin position="441"/>
        <end position="466"/>
    </location>
</feature>
<feature type="region of interest" description="Disordered" evidence="6">
    <location>
        <begin position="577"/>
        <end position="645"/>
    </location>
</feature>
<feature type="non-terminal residue" evidence="8">
    <location>
        <position position="1"/>
    </location>
</feature>
<feature type="compositionally biased region" description="Polar residues" evidence="6">
    <location>
        <begin position="790"/>
        <end position="802"/>
    </location>
</feature>
<dbReference type="EMBL" id="JBAHYK010000256">
    <property type="protein sequence ID" value="KAL0575978.1"/>
    <property type="molecule type" value="Genomic_DNA"/>
</dbReference>
<dbReference type="CDD" id="cd08368">
    <property type="entry name" value="LIM"/>
    <property type="match status" value="2"/>
</dbReference>
<feature type="compositionally biased region" description="Basic residues" evidence="6">
    <location>
        <begin position="344"/>
        <end position="353"/>
    </location>
</feature>
<keyword evidence="9" id="KW-1185">Reference proteome</keyword>
<gene>
    <name evidence="8" type="ORF">V5O48_005978</name>
</gene>
<feature type="region of interest" description="Disordered" evidence="6">
    <location>
        <begin position="441"/>
        <end position="502"/>
    </location>
</feature>
<feature type="region of interest" description="Disordered" evidence="6">
    <location>
        <begin position="163"/>
        <end position="403"/>
    </location>
</feature>
<comment type="caution">
    <text evidence="8">The sequence shown here is derived from an EMBL/GenBank/DDBJ whole genome shotgun (WGS) entry which is preliminary data.</text>
</comment>
<dbReference type="Gene3D" id="2.10.110.10">
    <property type="entry name" value="Cysteine Rich Protein"/>
    <property type="match status" value="3"/>
</dbReference>
<dbReference type="PANTHER" id="PTHR24205:SF16">
    <property type="entry name" value="GH01042P-RELATED"/>
    <property type="match status" value="1"/>
</dbReference>
<feature type="compositionally biased region" description="Polar residues" evidence="6">
    <location>
        <begin position="354"/>
        <end position="376"/>
    </location>
</feature>
<sequence>STSQFNRPPSPLKNSVVAAPESGILPSLTSNPTGHLAKVYGSVLQSKESLSQHACATCHTVFPPDATIYPEPYPDPARPPGFLCRDCFTNNGGAKGTCPGCSRPVLALKSEGPFIEAAGGYWHKKCFKCDGCQINIGDSPMLDLLGRPSCADCFENCLKRDRTPKKSRSSVNSGAQSPIRNLGGVDRSRDMKSRESSPALDELEQRLGIQKSSPSLEELSQRLSMIGRNSRSGSPRAGSRYSVDSNSPVRGSPSFRSSIASDTTSPLFDRTKRHSRPESIGRVRSDRSGSSSPVRPSSRTGSPAPTQEQIEEMKRRFMSPNSSFTESPADSLEEAGPKPSPSHPRTRSMRRARSSGSLSNLPNDLFSPDTSINSATPDMISDISDTATQSSFSGPDSPSQNIKDDPALLAKLYASGMGSRHTRTDLMSYEDDDVIIEETSSQLNTPAHTPAHTPNSKSYVDSARSNSRPSPAVASPLSPPRGSLSKRPELPALSPPAPEITSSSTCAKCRKVLFSVRAGGQYVTVPTADGNAVQTYHTKCFTCTVCDKPFREGTHGQSLFVKGLKGPCHVECCPPTPPRRTSVPSSTPPFVVPSSSSSSHSMKSSSSTNSTSSNSPSSGTARYSSRYSRPPMTAPATSAPTFPRFGSSTSCPGCRKSVSPMERGVVPGPQGTRWHASCLVCGGKKPPIGFGSREKKKDEPGCGKKLDSAAKGDAEGHVWCRECWLMLPGDLRASPGGSPTRGPLVPTHTGSGKVAPQLTGTTIAKQFTGLGNGSGETQLLRQLTGGGRSPTRSLSPTKQLSSGIRPRPKSVIGMRSSKSVDEGRGMFLVRQLTGSGAS</sequence>
<protein>
    <recommendedName>
        <fullName evidence="7">LIM zinc-binding domain-containing protein</fullName>
    </recommendedName>
</protein>
<dbReference type="PROSITE" id="PS00478">
    <property type="entry name" value="LIM_DOMAIN_1"/>
    <property type="match status" value="1"/>
</dbReference>
<name>A0ABR3FKQ6_9AGAR</name>
<feature type="compositionally biased region" description="Polar residues" evidence="6">
    <location>
        <begin position="319"/>
        <end position="328"/>
    </location>
</feature>
<evidence type="ECO:0000256" key="4">
    <source>
        <dbReference type="ARBA" id="ARBA00023038"/>
    </source>
</evidence>
<evidence type="ECO:0000256" key="2">
    <source>
        <dbReference type="ARBA" id="ARBA00022737"/>
    </source>
</evidence>
<feature type="compositionally biased region" description="Low complexity" evidence="6">
    <location>
        <begin position="467"/>
        <end position="476"/>
    </location>
</feature>
<evidence type="ECO:0000256" key="3">
    <source>
        <dbReference type="ARBA" id="ARBA00022833"/>
    </source>
</evidence>
<accession>A0ABR3FKQ6</accession>
<feature type="compositionally biased region" description="Polar residues" evidence="6">
    <location>
        <begin position="169"/>
        <end position="179"/>
    </location>
</feature>
<evidence type="ECO:0000256" key="6">
    <source>
        <dbReference type="SAM" id="MobiDB-lite"/>
    </source>
</evidence>
<evidence type="ECO:0000313" key="8">
    <source>
        <dbReference type="EMBL" id="KAL0575978.1"/>
    </source>
</evidence>
<feature type="domain" description="LIM zinc-binding" evidence="7">
    <location>
        <begin position="504"/>
        <end position="579"/>
    </location>
</feature>
<dbReference type="PROSITE" id="PS50023">
    <property type="entry name" value="LIM_DOMAIN_2"/>
    <property type="match status" value="2"/>
</dbReference>
<keyword evidence="2" id="KW-0677">Repeat</keyword>
<dbReference type="InterPro" id="IPR001781">
    <property type="entry name" value="Znf_LIM"/>
</dbReference>
<organism evidence="8 9">
    <name type="scientific">Marasmius crinis-equi</name>
    <dbReference type="NCBI Taxonomy" id="585013"/>
    <lineage>
        <taxon>Eukaryota</taxon>
        <taxon>Fungi</taxon>
        <taxon>Dikarya</taxon>
        <taxon>Basidiomycota</taxon>
        <taxon>Agaricomycotina</taxon>
        <taxon>Agaricomycetes</taxon>
        <taxon>Agaricomycetidae</taxon>
        <taxon>Agaricales</taxon>
        <taxon>Marasmiineae</taxon>
        <taxon>Marasmiaceae</taxon>
        <taxon>Marasmius</taxon>
    </lineage>
</organism>
<feature type="region of interest" description="Disordered" evidence="6">
    <location>
        <begin position="769"/>
        <end position="822"/>
    </location>
</feature>
<evidence type="ECO:0000313" key="9">
    <source>
        <dbReference type="Proteomes" id="UP001465976"/>
    </source>
</evidence>
<feature type="compositionally biased region" description="Polar residues" evidence="6">
    <location>
        <begin position="242"/>
        <end position="266"/>
    </location>
</feature>
<keyword evidence="3 5" id="KW-0862">Zinc</keyword>
<feature type="compositionally biased region" description="Low complexity" evidence="6">
    <location>
        <begin position="628"/>
        <end position="645"/>
    </location>
</feature>
<dbReference type="Proteomes" id="UP001465976">
    <property type="component" value="Unassembled WGS sequence"/>
</dbReference>
<evidence type="ECO:0000259" key="7">
    <source>
        <dbReference type="PROSITE" id="PS50023"/>
    </source>
</evidence>
<feature type="domain" description="LIM zinc-binding" evidence="7">
    <location>
        <begin position="96"/>
        <end position="160"/>
    </location>
</feature>
<feature type="compositionally biased region" description="Basic and acidic residues" evidence="6">
    <location>
        <begin position="186"/>
        <end position="195"/>
    </location>
</feature>
<keyword evidence="4 5" id="KW-0440">LIM domain</keyword>
<feature type="compositionally biased region" description="Low complexity" evidence="6">
    <location>
        <begin position="288"/>
        <end position="303"/>
    </location>
</feature>
<feature type="compositionally biased region" description="Low complexity" evidence="6">
    <location>
        <begin position="592"/>
        <end position="618"/>
    </location>
</feature>
<proteinExistence type="predicted"/>
<feature type="compositionally biased region" description="Basic and acidic residues" evidence="6">
    <location>
        <begin position="276"/>
        <end position="287"/>
    </location>
</feature>
<keyword evidence="1 5" id="KW-0479">Metal-binding</keyword>
<feature type="compositionally biased region" description="Polar residues" evidence="6">
    <location>
        <begin position="383"/>
        <end position="401"/>
    </location>
</feature>
<dbReference type="PANTHER" id="PTHR24205">
    <property type="entry name" value="FOUR AND A HALF LIM DOMAINS PROTEIN"/>
    <property type="match status" value="1"/>
</dbReference>
<feature type="compositionally biased region" description="Polar residues" evidence="6">
    <location>
        <begin position="221"/>
        <end position="233"/>
    </location>
</feature>
<dbReference type="Pfam" id="PF00412">
    <property type="entry name" value="LIM"/>
    <property type="match status" value="1"/>
</dbReference>